<feature type="domain" description="Clp1 P-loop" evidence="10">
    <location>
        <begin position="141"/>
        <end position="327"/>
    </location>
</feature>
<feature type="compositionally biased region" description="Basic and acidic residues" evidence="6">
    <location>
        <begin position="588"/>
        <end position="599"/>
    </location>
</feature>
<feature type="domain" description="Clp1 C-terminal" evidence="8">
    <location>
        <begin position="364"/>
        <end position="424"/>
    </location>
</feature>
<dbReference type="GO" id="GO:0031124">
    <property type="term" value="P:mRNA 3'-end processing"/>
    <property type="evidence" value="ECO:0007669"/>
    <property type="project" value="InterPro"/>
</dbReference>
<dbReference type="GO" id="GO:0051731">
    <property type="term" value="F:polynucleotide 5'-hydroxyl-kinase activity"/>
    <property type="evidence" value="ECO:0007669"/>
    <property type="project" value="InterPro"/>
</dbReference>
<feature type="compositionally biased region" description="Low complexity" evidence="6">
    <location>
        <begin position="674"/>
        <end position="690"/>
    </location>
</feature>
<keyword evidence="4" id="KW-0067">ATP-binding</keyword>
<feature type="compositionally biased region" description="Polar residues" evidence="6">
    <location>
        <begin position="601"/>
        <end position="612"/>
    </location>
</feature>
<organism evidence="11 12">
    <name type="scientific">Strongyloides stercoralis</name>
    <name type="common">Threadworm</name>
    <dbReference type="NCBI Taxonomy" id="6248"/>
    <lineage>
        <taxon>Eukaryota</taxon>
        <taxon>Metazoa</taxon>
        <taxon>Ecdysozoa</taxon>
        <taxon>Nematoda</taxon>
        <taxon>Chromadorea</taxon>
        <taxon>Rhabditida</taxon>
        <taxon>Tylenchina</taxon>
        <taxon>Panagrolaimomorpha</taxon>
        <taxon>Strongyloidoidea</taxon>
        <taxon>Strongyloididae</taxon>
        <taxon>Strongyloides</taxon>
    </lineage>
</organism>
<keyword evidence="7" id="KW-0472">Membrane</keyword>
<evidence type="ECO:0000259" key="10">
    <source>
        <dbReference type="Pfam" id="PF16575"/>
    </source>
</evidence>
<dbReference type="AlphaFoldDB" id="A0AAF5DFR3"/>
<dbReference type="InterPro" id="IPR038239">
    <property type="entry name" value="Clp1_N_sf"/>
</dbReference>
<feature type="domain" description="Clp1 N-terminal" evidence="9">
    <location>
        <begin position="28"/>
        <end position="117"/>
    </location>
</feature>
<evidence type="ECO:0008006" key="13">
    <source>
        <dbReference type="Google" id="ProtNLM"/>
    </source>
</evidence>
<dbReference type="InterPro" id="IPR045116">
    <property type="entry name" value="Clp1/Grc3"/>
</dbReference>
<evidence type="ECO:0000313" key="12">
    <source>
        <dbReference type="WBParaSite" id="TCONS_00010914.p1"/>
    </source>
</evidence>
<evidence type="ECO:0000256" key="2">
    <source>
        <dbReference type="ARBA" id="ARBA00022664"/>
    </source>
</evidence>
<dbReference type="SUPFAM" id="SSF52540">
    <property type="entry name" value="P-loop containing nucleoside triphosphate hydrolases"/>
    <property type="match status" value="1"/>
</dbReference>
<dbReference type="GO" id="GO:0006388">
    <property type="term" value="P:tRNA splicing, via endonucleolytic cleavage and ligation"/>
    <property type="evidence" value="ECO:0007669"/>
    <property type="project" value="TreeGrafter"/>
</dbReference>
<keyword evidence="7" id="KW-0812">Transmembrane</keyword>
<reference evidence="12" key="1">
    <citation type="submission" date="2024-02" db="UniProtKB">
        <authorList>
            <consortium name="WormBaseParasite"/>
        </authorList>
    </citation>
    <scope>IDENTIFICATION</scope>
</reference>
<dbReference type="InterPro" id="IPR032319">
    <property type="entry name" value="CLP1_P"/>
</dbReference>
<dbReference type="Pfam" id="PF16573">
    <property type="entry name" value="CLP1_N"/>
    <property type="match status" value="1"/>
</dbReference>
<dbReference type="GO" id="GO:0005634">
    <property type="term" value="C:nucleus"/>
    <property type="evidence" value="ECO:0007669"/>
    <property type="project" value="UniProtKB-SubCell"/>
</dbReference>
<evidence type="ECO:0000313" key="11">
    <source>
        <dbReference type="Proteomes" id="UP000035681"/>
    </source>
</evidence>
<dbReference type="InterPro" id="IPR032324">
    <property type="entry name" value="Clp1_N"/>
</dbReference>
<dbReference type="FunFam" id="2.60.120.1030:FF:000001">
    <property type="entry name" value="Protein CLP1 homolog 5"/>
    <property type="match status" value="1"/>
</dbReference>
<evidence type="ECO:0000256" key="7">
    <source>
        <dbReference type="SAM" id="Phobius"/>
    </source>
</evidence>
<comment type="subcellular location">
    <subcellularLocation>
        <location evidence="1">Nucleus</location>
    </subcellularLocation>
</comment>
<dbReference type="InterPro" id="IPR027417">
    <property type="entry name" value="P-loop_NTPase"/>
</dbReference>
<dbReference type="Pfam" id="PF06807">
    <property type="entry name" value="Clp1"/>
    <property type="match status" value="1"/>
</dbReference>
<accession>A0AAF5DFR3</accession>
<feature type="region of interest" description="Disordered" evidence="6">
    <location>
        <begin position="588"/>
        <end position="690"/>
    </location>
</feature>
<dbReference type="InterPro" id="IPR010655">
    <property type="entry name" value="Clp1_C"/>
</dbReference>
<keyword evidence="5" id="KW-0539">Nucleus</keyword>
<proteinExistence type="predicted"/>
<dbReference type="PANTHER" id="PTHR12755">
    <property type="entry name" value="CLEAVAGE/POLYADENYLATION FACTOR IA SUBUNIT CLP1P"/>
    <property type="match status" value="1"/>
</dbReference>
<evidence type="ECO:0000256" key="3">
    <source>
        <dbReference type="ARBA" id="ARBA00022741"/>
    </source>
</evidence>
<dbReference type="GO" id="GO:0005524">
    <property type="term" value="F:ATP binding"/>
    <property type="evidence" value="ECO:0007669"/>
    <property type="project" value="UniProtKB-KW"/>
</dbReference>
<protein>
    <recommendedName>
        <fullName evidence="13">Protein CLP1 homolog</fullName>
    </recommendedName>
</protein>
<feature type="transmembrane region" description="Helical" evidence="7">
    <location>
        <begin position="428"/>
        <end position="445"/>
    </location>
</feature>
<keyword evidence="11" id="KW-1185">Reference proteome</keyword>
<keyword evidence="7" id="KW-1133">Transmembrane helix</keyword>
<evidence type="ECO:0000259" key="9">
    <source>
        <dbReference type="Pfam" id="PF16573"/>
    </source>
</evidence>
<sequence length="850" mass="96266">TNYQYLKLFFFSNIMTTSKENEPREYKLGSDNELRFVVGSEEVTVELLDGRAELFGTELIRNKRYTFPPGRVIAIYAYEFATIELVGGDESTYVSDNTPMRSYLQIHTYLEKQREKAYQNLKSKRQKLGKQKRGPRLLIAGSMDVGKSTISRILCNYAVRSCWTPIYVDIDVGQGSISVPGTVGALFLEKTADVITGYDTKSSLTLHYGYTTPNANFDLYLSCLKTLANYVHRKSMSTDEINASGIIINTCGWVDKQGYESLTKAAEEFEVDTVVIIEHERLYHSLKKDLPSLVTVHKVSKSSGIEPRTRDMRAAARTNAIHNYFYGDYIHKLCPHSFPLTFDNVIVAKIGAEALPDSCLPFDHLLAVMPPGSILDQSLLTTTCVGYVVITSVDMDNKVIHVLSPQPSPLPCNILLFSDVTFIDDNNILLYIVTDIFFIYLSSIYQRKYFLIMNYLFIGAFLIFILINPPIYCIDRKDIIKIACRRNPLLSFCQISSLPDIINNNNNISNNNSNTSKTTKFFEGQSHLNNRTIVSTSKEDLSLLLPIKTTTIQSPLLSITEINLHENVFSDNEEVLPIKVVDNKTHEEMSGGLSKEDGWKFSTSIDGNTGTNKNDEIKKNQKLPAIDNEVDVENRKSNSNNNRHSDSNDDSGFGSLLRLPKPALRHGNKKDDIPSIINTTSSSSSPVNETEPTTSMLVFVTKYCVDQRVTFKKNCLGRKVSNDNMDLCKNYPLACQGREQIMPVMYYCDKFELDYDNLCQKKDVIELGKVKDILKVMNFCSTYPTICIDKSLEHDPIVIRSPPKSNFVRCKDIKEKARKLCNPFPNESDVLNYVKCNQFIKNCKEFVDWL</sequence>
<dbReference type="InterPro" id="IPR038238">
    <property type="entry name" value="Clp1_C_sf"/>
</dbReference>
<dbReference type="PANTHER" id="PTHR12755:SF6">
    <property type="entry name" value="POLYRIBONUCLEOTIDE 5'-HYDROXYL-KINASE CLP1"/>
    <property type="match status" value="1"/>
</dbReference>
<dbReference type="WBParaSite" id="TCONS_00010914.p1">
    <property type="protein sequence ID" value="TCONS_00010914.p1"/>
    <property type="gene ID" value="XLOC_004730"/>
</dbReference>
<dbReference type="Pfam" id="PF16575">
    <property type="entry name" value="CLP1_P"/>
    <property type="match status" value="1"/>
</dbReference>
<dbReference type="Gene3D" id="3.40.50.300">
    <property type="entry name" value="P-loop containing nucleotide triphosphate hydrolases"/>
    <property type="match status" value="1"/>
</dbReference>
<evidence type="ECO:0000256" key="1">
    <source>
        <dbReference type="ARBA" id="ARBA00004123"/>
    </source>
</evidence>
<dbReference type="Gene3D" id="2.60.120.1030">
    <property type="entry name" value="Clp1, DNA binding domain"/>
    <property type="match status" value="1"/>
</dbReference>
<name>A0AAF5DFR3_STRER</name>
<evidence type="ECO:0000256" key="4">
    <source>
        <dbReference type="ARBA" id="ARBA00022840"/>
    </source>
</evidence>
<evidence type="ECO:0000259" key="8">
    <source>
        <dbReference type="Pfam" id="PF06807"/>
    </source>
</evidence>
<feature type="transmembrane region" description="Helical" evidence="7">
    <location>
        <begin position="452"/>
        <end position="472"/>
    </location>
</feature>
<evidence type="ECO:0000256" key="5">
    <source>
        <dbReference type="ARBA" id="ARBA00023242"/>
    </source>
</evidence>
<keyword evidence="2" id="KW-0507">mRNA processing</keyword>
<keyword evidence="3" id="KW-0547">Nucleotide-binding</keyword>
<dbReference type="Gene3D" id="2.40.30.330">
    <property type="entry name" value="Pre-mRNA cleavage complex subunit Clp1, C-terminal domain"/>
    <property type="match status" value="1"/>
</dbReference>
<dbReference type="Proteomes" id="UP000035681">
    <property type="component" value="Unplaced"/>
</dbReference>
<evidence type="ECO:0000256" key="6">
    <source>
        <dbReference type="SAM" id="MobiDB-lite"/>
    </source>
</evidence>